<dbReference type="AlphaFoldDB" id="A0A383APL0"/>
<proteinExistence type="predicted"/>
<protein>
    <submittedName>
        <fullName evidence="2">Uncharacterized protein</fullName>
    </submittedName>
</protein>
<organism evidence="2">
    <name type="scientific">marine metagenome</name>
    <dbReference type="NCBI Taxonomy" id="408172"/>
    <lineage>
        <taxon>unclassified sequences</taxon>
        <taxon>metagenomes</taxon>
        <taxon>ecological metagenomes</taxon>
    </lineage>
</organism>
<dbReference type="EMBL" id="UINC01193747">
    <property type="protein sequence ID" value="SVE09511.1"/>
    <property type="molecule type" value="Genomic_DNA"/>
</dbReference>
<feature type="transmembrane region" description="Helical" evidence="1">
    <location>
        <begin position="26"/>
        <end position="42"/>
    </location>
</feature>
<name>A0A383APL0_9ZZZZ</name>
<sequence>APPAFLLVLLFLLVTGFYNPIFFSIFFSIIFCYLSTVSVIAYNKTNSFIAFFKFIGAVIGCHFFWSLGLFLSPYYREK</sequence>
<keyword evidence="1" id="KW-1133">Transmembrane helix</keyword>
<accession>A0A383APL0</accession>
<feature type="non-terminal residue" evidence="2">
    <location>
        <position position="1"/>
    </location>
</feature>
<keyword evidence="1" id="KW-0472">Membrane</keyword>
<feature type="transmembrane region" description="Helical" evidence="1">
    <location>
        <begin position="54"/>
        <end position="75"/>
    </location>
</feature>
<evidence type="ECO:0000313" key="2">
    <source>
        <dbReference type="EMBL" id="SVE09511.1"/>
    </source>
</evidence>
<gene>
    <name evidence="2" type="ORF">METZ01_LOCUS462365</name>
</gene>
<keyword evidence="1" id="KW-0812">Transmembrane</keyword>
<reference evidence="2" key="1">
    <citation type="submission" date="2018-05" db="EMBL/GenBank/DDBJ databases">
        <authorList>
            <person name="Lanie J.A."/>
            <person name="Ng W.-L."/>
            <person name="Kazmierczak K.M."/>
            <person name="Andrzejewski T.M."/>
            <person name="Davidsen T.M."/>
            <person name="Wayne K.J."/>
            <person name="Tettelin H."/>
            <person name="Glass J.I."/>
            <person name="Rusch D."/>
            <person name="Podicherti R."/>
            <person name="Tsui H.-C.T."/>
            <person name="Winkler M.E."/>
        </authorList>
    </citation>
    <scope>NUCLEOTIDE SEQUENCE</scope>
</reference>
<evidence type="ECO:0000256" key="1">
    <source>
        <dbReference type="SAM" id="Phobius"/>
    </source>
</evidence>